<sequence length="216" mass="24362">MKVTPPGVSNVESIMEEVESPDITVNFSDKDTNVNMGEGMHTIETTKTTTTTKFETSPVTTIIETTFFPVPQPTSPPPTSLHEAAKERYELFVKQVSESKSSLKLQVNEIRTLMAKELKNLDDNYNLLHKKVHVVANVTTHLIEDITAFNNNYLKDIKVMNEKDDKVFKKVEDFLSNFKETLLKVDLSSQSSISQDSISTMVSKSSQVSRLSWLRS</sequence>
<dbReference type="EMBL" id="OX465086">
    <property type="protein sequence ID" value="CAI9260127.1"/>
    <property type="molecule type" value="Genomic_DNA"/>
</dbReference>
<reference evidence="1" key="1">
    <citation type="submission" date="2023-04" db="EMBL/GenBank/DDBJ databases">
        <authorList>
            <person name="Vijverberg K."/>
            <person name="Xiong W."/>
            <person name="Schranz E."/>
        </authorList>
    </citation>
    <scope>NUCLEOTIDE SEQUENCE</scope>
</reference>
<protein>
    <submittedName>
        <fullName evidence="1">Uncharacterized protein</fullName>
    </submittedName>
</protein>
<dbReference type="AlphaFoldDB" id="A0AA35VG13"/>
<dbReference type="Proteomes" id="UP001177003">
    <property type="component" value="Chromosome 0"/>
</dbReference>
<evidence type="ECO:0000313" key="2">
    <source>
        <dbReference type="Proteomes" id="UP001177003"/>
    </source>
</evidence>
<name>A0AA35VG13_LACSI</name>
<keyword evidence="2" id="KW-1185">Reference proteome</keyword>
<gene>
    <name evidence="1" type="ORF">LSALG_LOCUS976</name>
</gene>
<proteinExistence type="predicted"/>
<organism evidence="1 2">
    <name type="scientific">Lactuca saligna</name>
    <name type="common">Willowleaf lettuce</name>
    <dbReference type="NCBI Taxonomy" id="75948"/>
    <lineage>
        <taxon>Eukaryota</taxon>
        <taxon>Viridiplantae</taxon>
        <taxon>Streptophyta</taxon>
        <taxon>Embryophyta</taxon>
        <taxon>Tracheophyta</taxon>
        <taxon>Spermatophyta</taxon>
        <taxon>Magnoliopsida</taxon>
        <taxon>eudicotyledons</taxon>
        <taxon>Gunneridae</taxon>
        <taxon>Pentapetalae</taxon>
        <taxon>asterids</taxon>
        <taxon>campanulids</taxon>
        <taxon>Asterales</taxon>
        <taxon>Asteraceae</taxon>
        <taxon>Cichorioideae</taxon>
        <taxon>Cichorieae</taxon>
        <taxon>Lactucinae</taxon>
        <taxon>Lactuca</taxon>
    </lineage>
</organism>
<evidence type="ECO:0000313" key="1">
    <source>
        <dbReference type="EMBL" id="CAI9260127.1"/>
    </source>
</evidence>
<accession>A0AA35VG13</accession>